<reference evidence="6" key="1">
    <citation type="submission" date="2021-09" db="EMBL/GenBank/DDBJ databases">
        <authorList>
            <consortium name="AG Swart"/>
            <person name="Singh M."/>
            <person name="Singh A."/>
            <person name="Seah K."/>
            <person name="Emmerich C."/>
        </authorList>
    </citation>
    <scope>NUCLEOTIDE SEQUENCE</scope>
    <source>
        <strain evidence="6">ATCC30299</strain>
    </source>
</reference>
<dbReference type="EMBL" id="CAJZBQ010000037">
    <property type="protein sequence ID" value="CAG9324895.1"/>
    <property type="molecule type" value="Genomic_DNA"/>
</dbReference>
<dbReference type="Proteomes" id="UP001162131">
    <property type="component" value="Unassembled WGS sequence"/>
</dbReference>
<proteinExistence type="predicted"/>
<feature type="transmembrane region" description="Helical" evidence="5">
    <location>
        <begin position="155"/>
        <end position="174"/>
    </location>
</feature>
<keyword evidence="2 5" id="KW-0812">Transmembrane</keyword>
<gene>
    <name evidence="6" type="ORF">BSTOLATCC_MIC37643</name>
</gene>
<evidence type="ECO:0000256" key="4">
    <source>
        <dbReference type="ARBA" id="ARBA00023136"/>
    </source>
</evidence>
<dbReference type="SMART" id="SM01417">
    <property type="entry name" value="Solute_trans_a"/>
    <property type="match status" value="1"/>
</dbReference>
<feature type="transmembrane region" description="Helical" evidence="5">
    <location>
        <begin position="70"/>
        <end position="90"/>
    </location>
</feature>
<feature type="transmembrane region" description="Helical" evidence="5">
    <location>
        <begin position="33"/>
        <end position="55"/>
    </location>
</feature>
<protein>
    <submittedName>
        <fullName evidence="6">Uncharacterized protein</fullName>
    </submittedName>
</protein>
<dbReference type="AlphaFoldDB" id="A0AAU9JCB2"/>
<keyword evidence="4 5" id="KW-0472">Membrane</keyword>
<comment type="subcellular location">
    <subcellularLocation>
        <location evidence="1">Membrane</location>
        <topology evidence="1">Multi-pass membrane protein</topology>
    </subcellularLocation>
</comment>
<evidence type="ECO:0000256" key="2">
    <source>
        <dbReference type="ARBA" id="ARBA00022692"/>
    </source>
</evidence>
<evidence type="ECO:0000256" key="5">
    <source>
        <dbReference type="SAM" id="Phobius"/>
    </source>
</evidence>
<evidence type="ECO:0000256" key="1">
    <source>
        <dbReference type="ARBA" id="ARBA00004141"/>
    </source>
</evidence>
<keyword evidence="3 5" id="KW-1133">Transmembrane helix</keyword>
<dbReference type="PANTHER" id="PTHR23423">
    <property type="entry name" value="ORGANIC SOLUTE TRANSPORTER-RELATED"/>
    <property type="match status" value="1"/>
</dbReference>
<evidence type="ECO:0000313" key="6">
    <source>
        <dbReference type="EMBL" id="CAG9324895.1"/>
    </source>
</evidence>
<sequence length="199" mass="22719">MSMKEAKWILPCIKPSPLSTPEQTMSYLTKIRIGTFQVVFVIIVFTIAISFLLAFDIDGFSIGDSSTDSLWFWLSAIRSISSGLALFYLVNYSFFAARIPELYDLQLKAKFNLVQLSMVFTELQPIIISFCADQGWIANTDDYSKEEITSWTNNLLLCSEMIIVGFLQILIFPVKDYDTPPSSRRCFSQRESLNCRPIK</sequence>
<accession>A0AAU9JCB2</accession>
<evidence type="ECO:0000256" key="3">
    <source>
        <dbReference type="ARBA" id="ARBA00022989"/>
    </source>
</evidence>
<dbReference type="InterPro" id="IPR005178">
    <property type="entry name" value="Ostalpha/TMEM184C"/>
</dbReference>
<organism evidence="6 7">
    <name type="scientific">Blepharisma stoltei</name>
    <dbReference type="NCBI Taxonomy" id="1481888"/>
    <lineage>
        <taxon>Eukaryota</taxon>
        <taxon>Sar</taxon>
        <taxon>Alveolata</taxon>
        <taxon>Ciliophora</taxon>
        <taxon>Postciliodesmatophora</taxon>
        <taxon>Heterotrichea</taxon>
        <taxon>Heterotrichida</taxon>
        <taxon>Blepharismidae</taxon>
        <taxon>Blepharisma</taxon>
    </lineage>
</organism>
<dbReference type="GO" id="GO:0016020">
    <property type="term" value="C:membrane"/>
    <property type="evidence" value="ECO:0007669"/>
    <property type="project" value="UniProtKB-SubCell"/>
</dbReference>
<comment type="caution">
    <text evidence="6">The sequence shown here is derived from an EMBL/GenBank/DDBJ whole genome shotgun (WGS) entry which is preliminary data.</text>
</comment>
<name>A0AAU9JCB2_9CILI</name>
<keyword evidence="7" id="KW-1185">Reference proteome</keyword>
<evidence type="ECO:0000313" key="7">
    <source>
        <dbReference type="Proteomes" id="UP001162131"/>
    </source>
</evidence>
<dbReference type="Pfam" id="PF03619">
    <property type="entry name" value="Solute_trans_a"/>
    <property type="match status" value="1"/>
</dbReference>